<evidence type="ECO:0000313" key="3">
    <source>
        <dbReference type="Proteomes" id="UP001140949"/>
    </source>
</evidence>
<keyword evidence="3" id="KW-1185">Reference proteome</keyword>
<accession>A0AAX6FWH6</accession>
<evidence type="ECO:0000313" key="2">
    <source>
        <dbReference type="EMBL" id="KAJ6820742.1"/>
    </source>
</evidence>
<organism evidence="2 3">
    <name type="scientific">Iris pallida</name>
    <name type="common">Sweet iris</name>
    <dbReference type="NCBI Taxonomy" id="29817"/>
    <lineage>
        <taxon>Eukaryota</taxon>
        <taxon>Viridiplantae</taxon>
        <taxon>Streptophyta</taxon>
        <taxon>Embryophyta</taxon>
        <taxon>Tracheophyta</taxon>
        <taxon>Spermatophyta</taxon>
        <taxon>Magnoliopsida</taxon>
        <taxon>Liliopsida</taxon>
        <taxon>Asparagales</taxon>
        <taxon>Iridaceae</taxon>
        <taxon>Iridoideae</taxon>
        <taxon>Irideae</taxon>
        <taxon>Iris</taxon>
    </lineage>
</organism>
<comment type="caution">
    <text evidence="2">The sequence shown here is derived from an EMBL/GenBank/DDBJ whole genome shotgun (WGS) entry which is preliminary data.</text>
</comment>
<evidence type="ECO:0000256" key="1">
    <source>
        <dbReference type="SAM" id="MobiDB-lite"/>
    </source>
</evidence>
<name>A0AAX6FWH6_IRIPA</name>
<dbReference type="AlphaFoldDB" id="A0AAX6FWH6"/>
<sequence length="106" mass="11632">MSESILFHNFTNYKQCPSNLCPRVCVIAAADRISPASASALPHLQHPPIHLPSKHQPPPRPFPHSASNPLDFPRFSSNHPSDAAPPSNTPSSTQPKSREEEKKPKP</sequence>
<reference evidence="2" key="1">
    <citation type="journal article" date="2023" name="GigaByte">
        <title>Genome assembly of the bearded iris, Iris pallida Lam.</title>
        <authorList>
            <person name="Bruccoleri R.E."/>
            <person name="Oakeley E.J."/>
            <person name="Faust A.M.E."/>
            <person name="Altorfer M."/>
            <person name="Dessus-Babus S."/>
            <person name="Burckhardt D."/>
            <person name="Oertli M."/>
            <person name="Naumann U."/>
            <person name="Petersen F."/>
            <person name="Wong J."/>
        </authorList>
    </citation>
    <scope>NUCLEOTIDE SEQUENCE</scope>
    <source>
        <strain evidence="2">GSM-AAB239-AS_SAM_17_03QT</strain>
    </source>
</reference>
<proteinExistence type="predicted"/>
<protein>
    <submittedName>
        <fullName evidence="2">Pollen-specific leucine-rich repeat extensin-like protein 3</fullName>
    </submittedName>
</protein>
<feature type="region of interest" description="Disordered" evidence="1">
    <location>
        <begin position="38"/>
        <end position="106"/>
    </location>
</feature>
<gene>
    <name evidence="2" type="ORF">M6B38_395770</name>
</gene>
<dbReference type="Proteomes" id="UP001140949">
    <property type="component" value="Unassembled WGS sequence"/>
</dbReference>
<feature type="compositionally biased region" description="Basic and acidic residues" evidence="1">
    <location>
        <begin position="96"/>
        <end position="106"/>
    </location>
</feature>
<dbReference type="EMBL" id="JANAVB010025200">
    <property type="protein sequence ID" value="KAJ6820742.1"/>
    <property type="molecule type" value="Genomic_DNA"/>
</dbReference>
<reference evidence="2" key="2">
    <citation type="submission" date="2023-04" db="EMBL/GenBank/DDBJ databases">
        <authorList>
            <person name="Bruccoleri R.E."/>
            <person name="Oakeley E.J."/>
            <person name="Faust A.-M."/>
            <person name="Dessus-Babus S."/>
            <person name="Altorfer M."/>
            <person name="Burckhardt D."/>
            <person name="Oertli M."/>
            <person name="Naumann U."/>
            <person name="Petersen F."/>
            <person name="Wong J."/>
        </authorList>
    </citation>
    <scope>NUCLEOTIDE SEQUENCE</scope>
    <source>
        <strain evidence="2">GSM-AAB239-AS_SAM_17_03QT</strain>
        <tissue evidence="2">Leaf</tissue>
    </source>
</reference>